<feature type="chain" id="PRO_5017336604" evidence="1">
    <location>
        <begin position="24"/>
        <end position="61"/>
    </location>
</feature>
<sequence>MPKQTPIALLLISLLLASGCASESIRPVAQDCPPPPAPPAWMMAREPEQTYTQQMQRLLSE</sequence>
<dbReference type="Proteomes" id="UP000243084">
    <property type="component" value="Unassembled WGS sequence"/>
</dbReference>
<keyword evidence="3" id="KW-1185">Reference proteome</keyword>
<evidence type="ECO:0000256" key="1">
    <source>
        <dbReference type="SAM" id="SignalP"/>
    </source>
</evidence>
<evidence type="ECO:0000313" key="3">
    <source>
        <dbReference type="Proteomes" id="UP000243084"/>
    </source>
</evidence>
<dbReference type="PROSITE" id="PS51257">
    <property type="entry name" value="PROKAR_LIPOPROTEIN"/>
    <property type="match status" value="1"/>
</dbReference>
<gene>
    <name evidence="2" type="ORF">SAMN05216229_102110</name>
</gene>
<evidence type="ECO:0000313" key="2">
    <source>
        <dbReference type="EMBL" id="SFP39276.1"/>
    </source>
</evidence>
<proteinExistence type="predicted"/>
<keyword evidence="1" id="KW-0732">Signal</keyword>
<name>A0A1I5Q0B4_9GAMM</name>
<dbReference type="EMBL" id="FOXM01000002">
    <property type="protein sequence ID" value="SFP39276.1"/>
    <property type="molecule type" value="Genomic_DNA"/>
</dbReference>
<dbReference type="AlphaFoldDB" id="A0A1I5Q0B4"/>
<organism evidence="2 3">
    <name type="scientific">Geopseudomonas sagittaria</name>
    <dbReference type="NCBI Taxonomy" id="1135990"/>
    <lineage>
        <taxon>Bacteria</taxon>
        <taxon>Pseudomonadati</taxon>
        <taxon>Pseudomonadota</taxon>
        <taxon>Gammaproteobacteria</taxon>
        <taxon>Pseudomonadales</taxon>
        <taxon>Pseudomonadaceae</taxon>
        <taxon>Geopseudomonas</taxon>
    </lineage>
</organism>
<protein>
    <submittedName>
        <fullName evidence="2">Uncharacterized protein</fullName>
    </submittedName>
</protein>
<reference evidence="3" key="1">
    <citation type="submission" date="2016-10" db="EMBL/GenBank/DDBJ databases">
        <authorList>
            <person name="Varghese N."/>
            <person name="Submissions S."/>
        </authorList>
    </citation>
    <scope>NUCLEOTIDE SEQUENCE [LARGE SCALE GENOMIC DNA]</scope>
    <source>
        <strain evidence="3">JCM 18195</strain>
    </source>
</reference>
<accession>A0A1I5Q0B4</accession>
<feature type="signal peptide" evidence="1">
    <location>
        <begin position="1"/>
        <end position="23"/>
    </location>
</feature>